<keyword evidence="3" id="KW-0804">Transcription</keyword>
<sequence length="244" mass="27731">MKKNETPRPFPEKGIGRFSERLVTLIGEESVRSFGRRVEISDGTLRKYLQHNTEPSLSRLVRIAHECGVTIEWLATGQGPMHPIDEPSSSEIVCNYTHIDVAEFNEEFTLIPGYHVNVSTGHGVLADEHPIKRHLAFRKKWLTYRKFESCKLAVVFAKGDSMEPTIHSNNSLLVDMADTKLTDGSIFVLRLGDDLYAKRLQKRFDGGIELLSDNKEYKDQIVKSDEIDTLQILGKVVWVGKDIY</sequence>
<dbReference type="GO" id="GO:0003677">
    <property type="term" value="F:DNA binding"/>
    <property type="evidence" value="ECO:0007669"/>
    <property type="project" value="UniProtKB-KW"/>
</dbReference>
<dbReference type="PANTHER" id="PTHR40661:SF3">
    <property type="entry name" value="FELS-1 PROPHAGE TRANSCRIPTIONAL REGULATOR"/>
    <property type="match status" value="1"/>
</dbReference>
<dbReference type="AlphaFoldDB" id="A0A1S6HSY5"/>
<dbReference type="CDD" id="cd00093">
    <property type="entry name" value="HTH_XRE"/>
    <property type="match status" value="1"/>
</dbReference>
<evidence type="ECO:0000313" key="5">
    <source>
        <dbReference type="EMBL" id="AQS38611.1"/>
    </source>
</evidence>
<keyword evidence="2" id="KW-0238">DNA-binding</keyword>
<dbReference type="Proteomes" id="UP000189545">
    <property type="component" value="Chromosome"/>
</dbReference>
<dbReference type="PANTHER" id="PTHR40661">
    <property type="match status" value="1"/>
</dbReference>
<dbReference type="InterPro" id="IPR010744">
    <property type="entry name" value="Phage_CI_N"/>
</dbReference>
<evidence type="ECO:0000256" key="3">
    <source>
        <dbReference type="ARBA" id="ARBA00023163"/>
    </source>
</evidence>
<dbReference type="EMBL" id="CP014782">
    <property type="protein sequence ID" value="AQS38611.1"/>
    <property type="molecule type" value="Genomic_DNA"/>
</dbReference>
<dbReference type="InterPro" id="IPR010982">
    <property type="entry name" value="Lambda_DNA-bd_dom_sf"/>
</dbReference>
<keyword evidence="6" id="KW-1185">Reference proteome</keyword>
<feature type="domain" description="HTH cro/C1-type" evidence="4">
    <location>
        <begin position="34"/>
        <end position="74"/>
    </location>
</feature>
<dbReference type="SUPFAM" id="SSF47413">
    <property type="entry name" value="lambda repressor-like DNA-binding domains"/>
    <property type="match status" value="1"/>
</dbReference>
<dbReference type="Pfam" id="PF00717">
    <property type="entry name" value="Peptidase_S24"/>
    <property type="match status" value="1"/>
</dbReference>
<dbReference type="InterPro" id="IPR015927">
    <property type="entry name" value="Peptidase_S24_S26A/B/C"/>
</dbReference>
<proteinExistence type="predicted"/>
<dbReference type="OrthoDB" id="5959816at2"/>
<dbReference type="Gene3D" id="1.10.260.40">
    <property type="entry name" value="lambda repressor-like DNA-binding domains"/>
    <property type="match status" value="1"/>
</dbReference>
<dbReference type="KEGG" id="spsw:Sps_03484"/>
<organism evidence="5 6">
    <name type="scientific">Shewanella psychrophila</name>
    <dbReference type="NCBI Taxonomy" id="225848"/>
    <lineage>
        <taxon>Bacteria</taxon>
        <taxon>Pseudomonadati</taxon>
        <taxon>Pseudomonadota</taxon>
        <taxon>Gammaproteobacteria</taxon>
        <taxon>Alteromonadales</taxon>
        <taxon>Shewanellaceae</taxon>
        <taxon>Shewanella</taxon>
    </lineage>
</organism>
<evidence type="ECO:0000256" key="1">
    <source>
        <dbReference type="ARBA" id="ARBA00023015"/>
    </source>
</evidence>
<evidence type="ECO:0000313" key="6">
    <source>
        <dbReference type="Proteomes" id="UP000189545"/>
    </source>
</evidence>
<reference evidence="5 6" key="1">
    <citation type="submission" date="2016-03" db="EMBL/GenBank/DDBJ databases">
        <title>Complete genome sequence of Shewanella psychrophila WP2, a deep sea bacterium isolated from west Pacific sediment.</title>
        <authorList>
            <person name="Xu G."/>
            <person name="Jian H."/>
        </authorList>
    </citation>
    <scope>NUCLEOTIDE SEQUENCE [LARGE SCALE GENOMIC DNA]</scope>
    <source>
        <strain evidence="5 6">WP2</strain>
    </source>
</reference>
<dbReference type="InterPro" id="IPR001387">
    <property type="entry name" value="Cro/C1-type_HTH"/>
</dbReference>
<evidence type="ECO:0000256" key="2">
    <source>
        <dbReference type="ARBA" id="ARBA00023125"/>
    </source>
</evidence>
<dbReference type="Gene3D" id="2.10.109.10">
    <property type="entry name" value="Umud Fragment, subunit A"/>
    <property type="match status" value="1"/>
</dbReference>
<keyword evidence="1" id="KW-0805">Transcription regulation</keyword>
<dbReference type="InterPro" id="IPR039418">
    <property type="entry name" value="LexA-like"/>
</dbReference>
<dbReference type="GO" id="GO:0045892">
    <property type="term" value="P:negative regulation of DNA-templated transcription"/>
    <property type="evidence" value="ECO:0007669"/>
    <property type="project" value="InterPro"/>
</dbReference>
<dbReference type="STRING" id="225848.Sps_03484"/>
<dbReference type="SUPFAM" id="SSF51306">
    <property type="entry name" value="LexA/Signal peptidase"/>
    <property type="match status" value="1"/>
</dbReference>
<dbReference type="InterPro" id="IPR036286">
    <property type="entry name" value="LexA/Signal_pep-like_sf"/>
</dbReference>
<name>A0A1S6HSY5_9GAMM</name>
<gene>
    <name evidence="5" type="ORF">Sps_03484</name>
</gene>
<evidence type="ECO:0000259" key="4">
    <source>
        <dbReference type="PROSITE" id="PS50943"/>
    </source>
</evidence>
<protein>
    <submittedName>
        <fullName evidence="5">Putative transcriptional regulator</fullName>
    </submittedName>
</protein>
<dbReference type="RefSeq" id="WP_149027299.1">
    <property type="nucleotide sequence ID" value="NZ_CP014782.1"/>
</dbReference>
<accession>A0A1S6HSY5</accession>
<dbReference type="PROSITE" id="PS50943">
    <property type="entry name" value="HTH_CROC1"/>
    <property type="match status" value="1"/>
</dbReference>
<dbReference type="CDD" id="cd06529">
    <property type="entry name" value="S24_LexA-like"/>
    <property type="match status" value="1"/>
</dbReference>
<dbReference type="Pfam" id="PF07022">
    <property type="entry name" value="Phage_CI_repr"/>
    <property type="match status" value="1"/>
</dbReference>